<protein>
    <submittedName>
        <fullName evidence="2">Uncharacterized protein</fullName>
    </submittedName>
</protein>
<accession>A0A816AD97</accession>
<evidence type="ECO:0000313" key="4">
    <source>
        <dbReference type="Proteomes" id="UP000663832"/>
    </source>
</evidence>
<evidence type="ECO:0000313" key="5">
    <source>
        <dbReference type="Proteomes" id="UP000663877"/>
    </source>
</evidence>
<keyword evidence="4" id="KW-1185">Reference proteome</keyword>
<dbReference type="EMBL" id="CAJNOM010008508">
    <property type="protein sequence ID" value="CAF1680295.1"/>
    <property type="molecule type" value="Genomic_DNA"/>
</dbReference>
<evidence type="ECO:0000256" key="1">
    <source>
        <dbReference type="SAM" id="MobiDB-lite"/>
    </source>
</evidence>
<comment type="caution">
    <text evidence="2">The sequence shown here is derived from an EMBL/GenBank/DDBJ whole genome shotgun (WGS) entry which is preliminary data.</text>
</comment>
<evidence type="ECO:0000313" key="3">
    <source>
        <dbReference type="EMBL" id="CAF1680295.1"/>
    </source>
</evidence>
<dbReference type="Proteomes" id="UP000663832">
    <property type="component" value="Unassembled WGS sequence"/>
</dbReference>
<feature type="compositionally biased region" description="Low complexity" evidence="1">
    <location>
        <begin position="20"/>
        <end position="34"/>
    </location>
</feature>
<proteinExistence type="predicted"/>
<dbReference type="Proteomes" id="UP000663877">
    <property type="component" value="Unassembled WGS sequence"/>
</dbReference>
<name>A0A816AD97_9BILA</name>
<organism evidence="2 5">
    <name type="scientific">Adineta steineri</name>
    <dbReference type="NCBI Taxonomy" id="433720"/>
    <lineage>
        <taxon>Eukaryota</taxon>
        <taxon>Metazoa</taxon>
        <taxon>Spiralia</taxon>
        <taxon>Gnathifera</taxon>
        <taxon>Rotifera</taxon>
        <taxon>Eurotatoria</taxon>
        <taxon>Bdelloidea</taxon>
        <taxon>Adinetida</taxon>
        <taxon>Adinetidae</taxon>
        <taxon>Adineta</taxon>
    </lineage>
</organism>
<reference evidence="2" key="1">
    <citation type="submission" date="2021-02" db="EMBL/GenBank/DDBJ databases">
        <authorList>
            <person name="Nowell W R."/>
        </authorList>
    </citation>
    <scope>NUCLEOTIDE SEQUENCE</scope>
</reference>
<gene>
    <name evidence="2" type="ORF">BJG266_LOCUS49933</name>
    <name evidence="3" type="ORF">QVE165_LOCUS67028</name>
</gene>
<sequence length="50" mass="5499">MNSFIQHQFILLRHEILGQPTPSQSQAASRAATADVDNDQTDVTAETTSR</sequence>
<dbReference type="AlphaFoldDB" id="A0A816AD97"/>
<evidence type="ECO:0000313" key="2">
    <source>
        <dbReference type="EMBL" id="CAF1594478.1"/>
    </source>
</evidence>
<dbReference type="EMBL" id="CAJNOI010008059">
    <property type="protein sequence ID" value="CAF1594478.1"/>
    <property type="molecule type" value="Genomic_DNA"/>
</dbReference>
<feature type="non-terminal residue" evidence="2">
    <location>
        <position position="50"/>
    </location>
</feature>
<feature type="region of interest" description="Disordered" evidence="1">
    <location>
        <begin position="20"/>
        <end position="50"/>
    </location>
</feature>
<feature type="compositionally biased region" description="Polar residues" evidence="1">
    <location>
        <begin position="41"/>
        <end position="50"/>
    </location>
</feature>